<sequence length="84" mass="9321">MHRGVPGRRRLICACAHREALGMRCGVVGRTKAVHVGDRVVNAGQDAKVWNRAGFVEPPVWGVSENFTRYTLGLRDAAMFKLML</sequence>
<dbReference type="Proteomes" id="UP000190648">
    <property type="component" value="Unassembled WGS sequence"/>
</dbReference>
<dbReference type="AlphaFoldDB" id="A0A1V4KIQ6"/>
<evidence type="ECO:0000313" key="1">
    <source>
        <dbReference type="EMBL" id="OPJ84243.1"/>
    </source>
</evidence>
<proteinExistence type="predicted"/>
<accession>A0A1V4KIQ6</accession>
<comment type="caution">
    <text evidence="1">The sequence shown here is derived from an EMBL/GenBank/DDBJ whole genome shotgun (WGS) entry which is preliminary data.</text>
</comment>
<evidence type="ECO:0000313" key="2">
    <source>
        <dbReference type="Proteomes" id="UP000190648"/>
    </source>
</evidence>
<dbReference type="EMBL" id="LSYS01003057">
    <property type="protein sequence ID" value="OPJ84243.1"/>
    <property type="molecule type" value="Genomic_DNA"/>
</dbReference>
<gene>
    <name evidence="1" type="ORF">AV530_015708</name>
</gene>
<name>A0A1V4KIQ6_PATFA</name>
<protein>
    <submittedName>
        <fullName evidence="1">Uncharacterized protein</fullName>
    </submittedName>
</protein>
<keyword evidence="2" id="KW-1185">Reference proteome</keyword>
<organism evidence="1 2">
    <name type="scientific">Patagioenas fasciata monilis</name>
    <dbReference type="NCBI Taxonomy" id="372326"/>
    <lineage>
        <taxon>Eukaryota</taxon>
        <taxon>Metazoa</taxon>
        <taxon>Chordata</taxon>
        <taxon>Craniata</taxon>
        <taxon>Vertebrata</taxon>
        <taxon>Euteleostomi</taxon>
        <taxon>Archelosauria</taxon>
        <taxon>Archosauria</taxon>
        <taxon>Dinosauria</taxon>
        <taxon>Saurischia</taxon>
        <taxon>Theropoda</taxon>
        <taxon>Coelurosauria</taxon>
        <taxon>Aves</taxon>
        <taxon>Neognathae</taxon>
        <taxon>Neoaves</taxon>
        <taxon>Columbimorphae</taxon>
        <taxon>Columbiformes</taxon>
        <taxon>Columbidae</taxon>
        <taxon>Patagioenas</taxon>
    </lineage>
</organism>
<reference evidence="1 2" key="1">
    <citation type="submission" date="2016-02" db="EMBL/GenBank/DDBJ databases">
        <title>Band-tailed pigeon sequencing and assembly.</title>
        <authorList>
            <person name="Soares A.E."/>
            <person name="Novak B.J."/>
            <person name="Rice E.S."/>
            <person name="O'Connell B."/>
            <person name="Chang D."/>
            <person name="Weber S."/>
            <person name="Shapiro B."/>
        </authorList>
    </citation>
    <scope>NUCLEOTIDE SEQUENCE [LARGE SCALE GENOMIC DNA]</scope>
    <source>
        <strain evidence="1">BTP2013</strain>
        <tissue evidence="1">Blood</tissue>
    </source>
</reference>